<dbReference type="InterPro" id="IPR020829">
    <property type="entry name" value="GlycerAld_3-P_DH_cat"/>
</dbReference>
<evidence type="ECO:0000256" key="4">
    <source>
        <dbReference type="PIRSR" id="PIRSR000149-1"/>
    </source>
</evidence>
<keyword evidence="3 9" id="KW-0560">Oxidoreductase</keyword>
<dbReference type="GO" id="GO:0050661">
    <property type="term" value="F:NADP binding"/>
    <property type="evidence" value="ECO:0007669"/>
    <property type="project" value="InterPro"/>
</dbReference>
<dbReference type="InterPro" id="IPR020828">
    <property type="entry name" value="GlycerAld_3-P_DH_NAD(P)-bd"/>
</dbReference>
<evidence type="ECO:0000256" key="7">
    <source>
        <dbReference type="PIRSR" id="PIRSR000149-4"/>
    </source>
</evidence>
<dbReference type="EMBL" id="QXFH01000072">
    <property type="protein sequence ID" value="RIV32740.1"/>
    <property type="molecule type" value="Genomic_DNA"/>
</dbReference>
<feature type="binding site" evidence="5">
    <location>
        <begin position="208"/>
        <end position="209"/>
    </location>
    <ligand>
        <name>D-glyceraldehyde 3-phosphate</name>
        <dbReference type="ChEBI" id="CHEBI:59776"/>
    </ligand>
</feature>
<dbReference type="PRINTS" id="PR00078">
    <property type="entry name" value="G3PDHDRGNASE"/>
</dbReference>
<comment type="similarity">
    <text evidence="1 8">Belongs to the glyceraldehyde-3-phosphate dehydrogenase family.</text>
</comment>
<evidence type="ECO:0000256" key="5">
    <source>
        <dbReference type="PIRSR" id="PIRSR000149-2"/>
    </source>
</evidence>
<dbReference type="CDD" id="cd05214">
    <property type="entry name" value="GAPDH_I_N"/>
    <property type="match status" value="1"/>
</dbReference>
<dbReference type="Gene3D" id="3.40.50.720">
    <property type="entry name" value="NAD(P)-binding Rossmann-like Domain"/>
    <property type="match status" value="1"/>
</dbReference>
<feature type="site" description="Activates thiol group during catalysis" evidence="7">
    <location>
        <position position="176"/>
    </location>
</feature>
<dbReference type="PANTHER" id="PTHR43148">
    <property type="entry name" value="GLYCERALDEHYDE-3-PHOSPHATE DEHYDROGENASE 2"/>
    <property type="match status" value="1"/>
</dbReference>
<dbReference type="Proteomes" id="UP000266067">
    <property type="component" value="Unassembled WGS sequence"/>
</dbReference>
<reference evidence="11 12" key="1">
    <citation type="submission" date="2018-08" db="EMBL/GenBank/DDBJ databases">
        <title>Proposal of Muricauda 72 sp.nov. and Muricauda NH166 sp.nov., isolated from seawater.</title>
        <authorList>
            <person name="Cheng H."/>
            <person name="Wu Y.-H."/>
            <person name="Guo L.-L."/>
            <person name="Xu X.-W."/>
        </authorList>
    </citation>
    <scope>NUCLEOTIDE SEQUENCE [LARGE SCALE GENOMIC DNA]</scope>
    <source>
        <strain evidence="11 12">KCTC 22173</strain>
    </source>
</reference>
<dbReference type="SMART" id="SM00846">
    <property type="entry name" value="Gp_dh_N"/>
    <property type="match status" value="1"/>
</dbReference>
<dbReference type="InterPro" id="IPR006424">
    <property type="entry name" value="Glyceraldehyde-3-P_DH_1"/>
</dbReference>
<evidence type="ECO:0000256" key="8">
    <source>
        <dbReference type="RuleBase" id="RU000397"/>
    </source>
</evidence>
<evidence type="ECO:0000256" key="6">
    <source>
        <dbReference type="PIRSR" id="PIRSR000149-3"/>
    </source>
</evidence>
<dbReference type="GO" id="GO:0006006">
    <property type="term" value="P:glucose metabolic process"/>
    <property type="evidence" value="ECO:0007669"/>
    <property type="project" value="InterPro"/>
</dbReference>
<keyword evidence="12" id="KW-1185">Reference proteome</keyword>
<feature type="binding site" evidence="5">
    <location>
        <position position="179"/>
    </location>
    <ligand>
        <name>D-glyceraldehyde 3-phosphate</name>
        <dbReference type="ChEBI" id="CHEBI:59776"/>
    </ligand>
</feature>
<dbReference type="InterPro" id="IPR020831">
    <property type="entry name" value="GlycerAld/Erythrose_P_DH"/>
</dbReference>
<dbReference type="GO" id="GO:0016620">
    <property type="term" value="F:oxidoreductase activity, acting on the aldehyde or oxo group of donors, NAD or NADP as acceptor"/>
    <property type="evidence" value="ECO:0007669"/>
    <property type="project" value="InterPro"/>
</dbReference>
<sequence>MKRIAINGMGRIGRASLKVILESEELSLVAINDILPIENLAYLLKYDSTYGPYHRNVSVSGDTLLVDGMEIPYFQQRNPEDLPWKDLDVDVVIESTGIFTQSEDAAKHLNAGAKTVVISAPTKSQDVPTVVHGVSSSLGETSIFSCASCTTNNISPIVEILSRRVGIHKAIMTTVHAYTASQSLMDGASPKNYRMGRAAADNLVPTSTGAAIATTKALPEFVDKFDGVAIRVPAKVGSISDMTFVTKRKVTPEEINEILETEASTERYREVLSTTREQLVSSDIVGSPYASIADLSMTRVVDGDLLKVMAWYDNEWGFTHQMVRLIQNL</sequence>
<dbReference type="FunFam" id="3.30.360.10:FF:000002">
    <property type="entry name" value="Glyceraldehyde-3-phosphate dehydrogenase"/>
    <property type="match status" value="1"/>
</dbReference>
<feature type="active site" description="Nucleophile" evidence="4">
    <location>
        <position position="149"/>
    </location>
</feature>
<evidence type="ECO:0000256" key="2">
    <source>
        <dbReference type="ARBA" id="ARBA00011881"/>
    </source>
</evidence>
<feature type="binding site" evidence="6">
    <location>
        <position position="314"/>
    </location>
    <ligand>
        <name>NAD(+)</name>
        <dbReference type="ChEBI" id="CHEBI:57540"/>
    </ligand>
</feature>
<dbReference type="Pfam" id="PF00044">
    <property type="entry name" value="Gp_dh_N"/>
    <property type="match status" value="1"/>
</dbReference>
<evidence type="ECO:0000256" key="1">
    <source>
        <dbReference type="ARBA" id="ARBA00007406"/>
    </source>
</evidence>
<name>A0A3A1N7R9_9FLAO</name>
<feature type="binding site" evidence="6">
    <location>
        <begin position="11"/>
        <end position="12"/>
    </location>
    <ligand>
        <name>NAD(+)</name>
        <dbReference type="ChEBI" id="CHEBI:57540"/>
    </ligand>
</feature>
<protein>
    <recommendedName>
        <fullName evidence="9">Glyceraldehyde-3-phosphate dehydrogenase</fullName>
        <ecNumber evidence="9">1.2.1.-</ecNumber>
    </recommendedName>
</protein>
<evidence type="ECO:0000313" key="12">
    <source>
        <dbReference type="Proteomes" id="UP000266067"/>
    </source>
</evidence>
<feature type="binding site" evidence="5">
    <location>
        <begin position="148"/>
        <end position="150"/>
    </location>
    <ligand>
        <name>D-glyceraldehyde 3-phosphate</name>
        <dbReference type="ChEBI" id="CHEBI:59776"/>
    </ligand>
</feature>
<gene>
    <name evidence="11" type="primary">gap</name>
    <name evidence="11" type="ORF">D2V08_09885</name>
</gene>
<accession>A0A3A1N7R9</accession>
<organism evidence="11 12">
    <name type="scientific">Flagellimonas lutimaris</name>
    <dbReference type="NCBI Taxonomy" id="475082"/>
    <lineage>
        <taxon>Bacteria</taxon>
        <taxon>Pseudomonadati</taxon>
        <taxon>Bacteroidota</taxon>
        <taxon>Flavobacteriia</taxon>
        <taxon>Flavobacteriales</taxon>
        <taxon>Flavobacteriaceae</taxon>
        <taxon>Flagellimonas</taxon>
    </lineage>
</organism>
<keyword evidence="6" id="KW-0547">Nucleotide-binding</keyword>
<proteinExistence type="inferred from homology"/>
<feature type="binding site" evidence="6">
    <location>
        <position position="33"/>
    </location>
    <ligand>
        <name>NAD(+)</name>
        <dbReference type="ChEBI" id="CHEBI:57540"/>
    </ligand>
</feature>
<evidence type="ECO:0000256" key="9">
    <source>
        <dbReference type="RuleBase" id="RU361160"/>
    </source>
</evidence>
<dbReference type="InterPro" id="IPR036291">
    <property type="entry name" value="NAD(P)-bd_dom_sf"/>
</dbReference>
<evidence type="ECO:0000259" key="10">
    <source>
        <dbReference type="SMART" id="SM00846"/>
    </source>
</evidence>
<dbReference type="FunFam" id="3.40.50.720:FF:000001">
    <property type="entry name" value="Glyceraldehyde-3-phosphate dehydrogenase"/>
    <property type="match status" value="1"/>
</dbReference>
<dbReference type="PROSITE" id="PS00071">
    <property type="entry name" value="GAPDH"/>
    <property type="match status" value="1"/>
</dbReference>
<dbReference type="AlphaFoldDB" id="A0A3A1N7R9"/>
<dbReference type="GO" id="GO:0051287">
    <property type="term" value="F:NAD binding"/>
    <property type="evidence" value="ECO:0007669"/>
    <property type="project" value="InterPro"/>
</dbReference>
<evidence type="ECO:0000313" key="11">
    <source>
        <dbReference type="EMBL" id="RIV32740.1"/>
    </source>
</evidence>
<comment type="subunit">
    <text evidence="2">Homotetramer.</text>
</comment>
<keyword evidence="6" id="KW-0520">NAD</keyword>
<feature type="binding site" evidence="6">
    <location>
        <position position="119"/>
    </location>
    <ligand>
        <name>NAD(+)</name>
        <dbReference type="ChEBI" id="CHEBI:57540"/>
    </ligand>
</feature>
<dbReference type="Gene3D" id="3.30.360.10">
    <property type="entry name" value="Dihydrodipicolinate Reductase, domain 2"/>
    <property type="match status" value="1"/>
</dbReference>
<dbReference type="Pfam" id="PF02800">
    <property type="entry name" value="Gp_dh_C"/>
    <property type="match status" value="1"/>
</dbReference>
<dbReference type="SUPFAM" id="SSF51735">
    <property type="entry name" value="NAD(P)-binding Rossmann-fold domains"/>
    <property type="match status" value="1"/>
</dbReference>
<dbReference type="EC" id="1.2.1.-" evidence="9"/>
<dbReference type="RefSeq" id="WP_119607981.1">
    <property type="nucleotide sequence ID" value="NZ_QXFH01000072.1"/>
</dbReference>
<feature type="domain" description="Glyceraldehyde 3-phosphate dehydrogenase NAD(P) binding" evidence="10">
    <location>
        <begin position="2"/>
        <end position="149"/>
    </location>
</feature>
<comment type="caution">
    <text evidence="11">The sequence shown here is derived from an EMBL/GenBank/DDBJ whole genome shotgun (WGS) entry which is preliminary data.</text>
</comment>
<feature type="binding site" evidence="6">
    <location>
        <position position="77"/>
    </location>
    <ligand>
        <name>NAD(+)</name>
        <dbReference type="ChEBI" id="CHEBI:57540"/>
    </ligand>
</feature>
<dbReference type="PIRSF" id="PIRSF000149">
    <property type="entry name" value="GAP_DH"/>
    <property type="match status" value="1"/>
</dbReference>
<evidence type="ECO:0000256" key="3">
    <source>
        <dbReference type="ARBA" id="ARBA00023002"/>
    </source>
</evidence>
<feature type="binding site" evidence="5">
    <location>
        <position position="231"/>
    </location>
    <ligand>
        <name>D-glyceraldehyde 3-phosphate</name>
        <dbReference type="ChEBI" id="CHEBI:59776"/>
    </ligand>
</feature>
<dbReference type="NCBIfam" id="TIGR01534">
    <property type="entry name" value="GAPDH-I"/>
    <property type="match status" value="1"/>
</dbReference>
<dbReference type="CDD" id="cd18126">
    <property type="entry name" value="GAPDH_I_C"/>
    <property type="match status" value="1"/>
</dbReference>
<dbReference type="InterPro" id="IPR020830">
    <property type="entry name" value="GlycerAld_3-P_DH_AS"/>
</dbReference>
<dbReference type="SUPFAM" id="SSF55347">
    <property type="entry name" value="Glyceraldehyde-3-phosphate dehydrogenase-like, C-terminal domain"/>
    <property type="match status" value="1"/>
</dbReference>
<dbReference type="OrthoDB" id="9803304at2"/>